<reference evidence="2" key="1">
    <citation type="submission" date="2024-05" db="EMBL/GenBank/DDBJ databases">
        <title>Alkalihalobacillus sp. strain MEB203 novel alkaliphilic bacterium from Lonar Lake, India.</title>
        <authorList>
            <person name="Joshi A."/>
            <person name="Thite S."/>
            <person name="Mengade P."/>
        </authorList>
    </citation>
    <scope>NUCLEOTIDE SEQUENCE</scope>
    <source>
        <strain evidence="2">MEB 203</strain>
    </source>
</reference>
<dbReference type="Proteomes" id="UP001148125">
    <property type="component" value="Unassembled WGS sequence"/>
</dbReference>
<dbReference type="EMBL" id="JAOTPO010000011">
    <property type="protein sequence ID" value="MDE5414848.1"/>
    <property type="molecule type" value="Genomic_DNA"/>
</dbReference>
<sequence>MGKKKKKQQQIANVDNDGMDVEYSAELADAEDIEANARGAAADRRAKKKKKNK</sequence>
<organism evidence="2 3">
    <name type="scientific">Alkalihalobacterium chitinilyticum</name>
    <dbReference type="NCBI Taxonomy" id="2980103"/>
    <lineage>
        <taxon>Bacteria</taxon>
        <taxon>Bacillati</taxon>
        <taxon>Bacillota</taxon>
        <taxon>Bacilli</taxon>
        <taxon>Bacillales</taxon>
        <taxon>Bacillaceae</taxon>
        <taxon>Alkalihalobacterium</taxon>
    </lineage>
</organism>
<keyword evidence="3" id="KW-1185">Reference proteome</keyword>
<evidence type="ECO:0000313" key="2">
    <source>
        <dbReference type="EMBL" id="MDE5414848.1"/>
    </source>
</evidence>
<proteinExistence type="predicted"/>
<gene>
    <name evidence="2" type="ORF">N7Z68_15925</name>
</gene>
<protein>
    <submittedName>
        <fullName evidence="2">YfhD family protein</fullName>
    </submittedName>
</protein>
<dbReference type="Pfam" id="PF14151">
    <property type="entry name" value="YfhD"/>
    <property type="match status" value="1"/>
</dbReference>
<evidence type="ECO:0000256" key="1">
    <source>
        <dbReference type="SAM" id="MobiDB-lite"/>
    </source>
</evidence>
<dbReference type="RefSeq" id="WP_275119453.1">
    <property type="nucleotide sequence ID" value="NZ_JAOTPO010000011.1"/>
</dbReference>
<comment type="caution">
    <text evidence="2">The sequence shown here is derived from an EMBL/GenBank/DDBJ whole genome shotgun (WGS) entry which is preliminary data.</text>
</comment>
<dbReference type="InterPro" id="IPR025435">
    <property type="entry name" value="YfhD-like"/>
</dbReference>
<evidence type="ECO:0000313" key="3">
    <source>
        <dbReference type="Proteomes" id="UP001148125"/>
    </source>
</evidence>
<name>A0ABT5VHC1_9BACI</name>
<accession>A0ABT5VHC1</accession>
<feature type="region of interest" description="Disordered" evidence="1">
    <location>
        <begin position="1"/>
        <end position="20"/>
    </location>
</feature>